<proteinExistence type="predicted"/>
<gene>
    <name evidence="2" type="ORF">EDC14_100764</name>
</gene>
<name>A0A4R1S010_HYDET</name>
<dbReference type="EMBL" id="SLUN01000007">
    <property type="protein sequence ID" value="TCL71602.1"/>
    <property type="molecule type" value="Genomic_DNA"/>
</dbReference>
<evidence type="ECO:0000313" key="3">
    <source>
        <dbReference type="Proteomes" id="UP000295008"/>
    </source>
</evidence>
<keyword evidence="3" id="KW-1185">Reference proteome</keyword>
<reference evidence="2 3" key="1">
    <citation type="submission" date="2019-03" db="EMBL/GenBank/DDBJ databases">
        <title>Genomic Encyclopedia of Type Strains, Phase IV (KMG-IV): sequencing the most valuable type-strain genomes for metagenomic binning, comparative biology and taxonomic classification.</title>
        <authorList>
            <person name="Goeker M."/>
        </authorList>
    </citation>
    <scope>NUCLEOTIDE SEQUENCE [LARGE SCALE GENOMIC DNA]</scope>
    <source>
        <strain evidence="2 3">LX-B</strain>
    </source>
</reference>
<sequence>MLPGLPMVRSLVWLRAGESGADCLWRVSRLSLLRCGLIQKPPHIPAQHQLGNGRIGAQPFDHLPGQQRDLIP</sequence>
<evidence type="ECO:0000256" key="1">
    <source>
        <dbReference type="SAM" id="MobiDB-lite"/>
    </source>
</evidence>
<comment type="caution">
    <text evidence="2">The sequence shown here is derived from an EMBL/GenBank/DDBJ whole genome shotgun (WGS) entry which is preliminary data.</text>
</comment>
<organism evidence="2 3">
    <name type="scientific">Hydrogenispora ethanolica</name>
    <dbReference type="NCBI Taxonomy" id="1082276"/>
    <lineage>
        <taxon>Bacteria</taxon>
        <taxon>Bacillati</taxon>
        <taxon>Bacillota</taxon>
        <taxon>Hydrogenispora</taxon>
    </lineage>
</organism>
<accession>A0A4R1S010</accession>
<dbReference type="AlphaFoldDB" id="A0A4R1S010"/>
<feature type="region of interest" description="Disordered" evidence="1">
    <location>
        <begin position="48"/>
        <end position="72"/>
    </location>
</feature>
<evidence type="ECO:0000313" key="2">
    <source>
        <dbReference type="EMBL" id="TCL71602.1"/>
    </source>
</evidence>
<dbReference type="Proteomes" id="UP000295008">
    <property type="component" value="Unassembled WGS sequence"/>
</dbReference>
<protein>
    <submittedName>
        <fullName evidence="2">Uncharacterized protein</fullName>
    </submittedName>
</protein>